<dbReference type="InterPro" id="IPR006640">
    <property type="entry name" value="SprT-like_domain"/>
</dbReference>
<organism evidence="3 4">
    <name type="scientific">Halonotius roseus</name>
    <dbReference type="NCBI Taxonomy" id="2511997"/>
    <lineage>
        <taxon>Archaea</taxon>
        <taxon>Methanobacteriati</taxon>
        <taxon>Methanobacteriota</taxon>
        <taxon>Stenosarchaea group</taxon>
        <taxon>Halobacteria</taxon>
        <taxon>Halobacteriales</taxon>
        <taxon>Haloferacaceae</taxon>
        <taxon>Halonotius</taxon>
    </lineage>
</organism>
<evidence type="ECO:0000256" key="1">
    <source>
        <dbReference type="SAM" id="MobiDB-lite"/>
    </source>
</evidence>
<evidence type="ECO:0000313" key="4">
    <source>
        <dbReference type="Proteomes" id="UP000315385"/>
    </source>
</evidence>
<feature type="region of interest" description="Disordered" evidence="1">
    <location>
        <begin position="1"/>
        <end position="28"/>
    </location>
</feature>
<dbReference type="AlphaFoldDB" id="A0A544QR02"/>
<name>A0A544QR02_9EURY</name>
<accession>A0A544QR02</accession>
<dbReference type="Proteomes" id="UP000315385">
    <property type="component" value="Unassembled WGS sequence"/>
</dbReference>
<dbReference type="SMART" id="SM00731">
    <property type="entry name" value="SprT"/>
    <property type="match status" value="1"/>
</dbReference>
<dbReference type="Pfam" id="PF10263">
    <property type="entry name" value="SprT-like"/>
    <property type="match status" value="1"/>
</dbReference>
<dbReference type="EMBL" id="SESI01000001">
    <property type="protein sequence ID" value="TQQ81873.1"/>
    <property type="molecule type" value="Genomic_DNA"/>
</dbReference>
<feature type="compositionally biased region" description="Basic and acidic residues" evidence="1">
    <location>
        <begin position="1"/>
        <end position="18"/>
    </location>
</feature>
<feature type="compositionally biased region" description="Acidic residues" evidence="1">
    <location>
        <begin position="19"/>
        <end position="28"/>
    </location>
</feature>
<proteinExistence type="predicted"/>
<evidence type="ECO:0000259" key="2">
    <source>
        <dbReference type="SMART" id="SM00731"/>
    </source>
</evidence>
<evidence type="ECO:0000313" key="3">
    <source>
        <dbReference type="EMBL" id="TQQ81873.1"/>
    </source>
</evidence>
<gene>
    <name evidence="3" type="ORF">EWF95_02745</name>
</gene>
<dbReference type="GO" id="GO:0006950">
    <property type="term" value="P:response to stress"/>
    <property type="evidence" value="ECO:0007669"/>
    <property type="project" value="UniProtKB-ARBA"/>
</dbReference>
<feature type="domain" description="SprT-like" evidence="2">
    <location>
        <begin position="33"/>
        <end position="189"/>
    </location>
</feature>
<sequence length="191" mass="22109">MRDFPTSKRHKTTESDSKSDDEEPTFSDSMTDAELEAAIREYQEWVAENYPLDITLEGIPVDISTRLKRTAGKVSHIRGSDNVKRIRYAKKAYQKWGWEKFAETIRHELIHVHTIQNHQTGGHGRLFKAKVPDLDTTRHCESFASDDAKYKLFCTGCGTKVAEYFKKCKTVKNPDRYRSKCCKESLRVETQ</sequence>
<keyword evidence="4" id="KW-1185">Reference proteome</keyword>
<comment type="caution">
    <text evidence="3">The sequence shown here is derived from an EMBL/GenBank/DDBJ whole genome shotgun (WGS) entry which is preliminary data.</text>
</comment>
<protein>
    <recommendedName>
        <fullName evidence="2">SprT-like domain-containing protein</fullName>
    </recommendedName>
</protein>
<reference evidence="3 4" key="1">
    <citation type="submission" date="2019-02" db="EMBL/GenBank/DDBJ databases">
        <title>Halonotius sp. a new haloqrchaeon isolated from saline water.</title>
        <authorList>
            <person name="Duran-Viseras A."/>
            <person name="Sanchez-Porro C."/>
            <person name="Ventosa A."/>
        </authorList>
    </citation>
    <scope>NUCLEOTIDE SEQUENCE [LARGE SCALE GENOMIC DNA]</scope>
    <source>
        <strain evidence="3 4">F9-27</strain>
    </source>
</reference>